<protein>
    <submittedName>
        <fullName evidence="1">Pyridoxamine 5'-phosphate oxidase</fullName>
    </submittedName>
</protein>
<dbReference type="RefSeq" id="WP_134483948.1">
    <property type="nucleotide sequence ID" value="NZ_LR216287.1"/>
</dbReference>
<dbReference type="InterPro" id="IPR012349">
    <property type="entry name" value="Split_barrel_FMN-bd"/>
</dbReference>
<accession>A0A484IAM3</accession>
<proteinExistence type="predicted"/>
<dbReference type="Gene3D" id="2.30.110.10">
    <property type="entry name" value="Electron Transport, Fmn-binding Protein, Chain A"/>
    <property type="match status" value="1"/>
</dbReference>
<dbReference type="GeneID" id="39420901"/>
<evidence type="ECO:0000313" key="1">
    <source>
        <dbReference type="EMBL" id="VFJ13882.1"/>
    </source>
</evidence>
<dbReference type="Pfam" id="PF12900">
    <property type="entry name" value="Pyridox_ox_2"/>
    <property type="match status" value="1"/>
</dbReference>
<dbReference type="EMBL" id="LR216287">
    <property type="protein sequence ID" value="VFJ13882.1"/>
    <property type="molecule type" value="Genomic_DNA"/>
</dbReference>
<dbReference type="InterPro" id="IPR024747">
    <property type="entry name" value="Pyridox_Oxase-rel"/>
</dbReference>
<dbReference type="Proteomes" id="UP000294299">
    <property type="component" value="Chromosome NFRAN"/>
</dbReference>
<reference evidence="1 2" key="1">
    <citation type="submission" date="2019-02" db="EMBL/GenBank/DDBJ databases">
        <authorList>
            <person name="Lehtovirta-Morley E L."/>
        </authorList>
    </citation>
    <scope>NUCLEOTIDE SEQUENCE [LARGE SCALE GENOMIC DNA]</scope>
    <source>
        <strain evidence="1">NFRAN1</strain>
    </source>
</reference>
<dbReference type="OrthoDB" id="953at2157"/>
<dbReference type="PANTHER" id="PTHR34071">
    <property type="entry name" value="5-NITROIMIDAZOLE ANTIBIOTICS RESISTANCE PROTEIN, NIMA-FAMILY-RELATED PROTEIN-RELATED"/>
    <property type="match status" value="1"/>
</dbReference>
<name>A0A484IAM3_9ARCH</name>
<dbReference type="SUPFAM" id="SSF50475">
    <property type="entry name" value="FMN-binding split barrel"/>
    <property type="match status" value="1"/>
</dbReference>
<dbReference type="PANTHER" id="PTHR34071:SF2">
    <property type="entry name" value="FLAVIN-NUCLEOTIDE-BINDING PROTEIN"/>
    <property type="match status" value="1"/>
</dbReference>
<keyword evidence="2" id="KW-1185">Reference proteome</keyword>
<dbReference type="AlphaFoldDB" id="A0A484IAM3"/>
<dbReference type="KEGG" id="nfn:NFRAN_1560"/>
<organism evidence="1 2">
    <name type="scientific">Candidatus Nitrosocosmicus franklandianus</name>
    <dbReference type="NCBI Taxonomy" id="1798806"/>
    <lineage>
        <taxon>Archaea</taxon>
        <taxon>Nitrososphaerota</taxon>
        <taxon>Nitrososphaeria</taxon>
        <taxon>Nitrososphaerales</taxon>
        <taxon>Nitrososphaeraceae</taxon>
        <taxon>Candidatus Nitrosocosmicus</taxon>
    </lineage>
</organism>
<gene>
    <name evidence="1" type="ORF">NFRAN_1560</name>
</gene>
<evidence type="ECO:0000313" key="2">
    <source>
        <dbReference type="Proteomes" id="UP000294299"/>
    </source>
</evidence>
<sequence length="186" mass="21469">MVDSIMWGDMDEDQIKDLLKSELIGRIGCFDGNKVYVVPVTYAYDNGYIYGHTKDGLKIRMMRKNPNVCFEVDWMKDMSNWKSVILHGTFEELKGADANNGLEIMMKSIMSKLDTKHPLTEKEVEEEKQPTGQDYLGTENLAFLHSFLSPFLHSKNNEIFELIVYRIKINEATGKFGDNKKSNSYY</sequence>